<dbReference type="GO" id="GO:0006506">
    <property type="term" value="P:GPI anchor biosynthetic process"/>
    <property type="evidence" value="ECO:0007669"/>
    <property type="project" value="UniProtKB-UniPathway"/>
</dbReference>
<keyword evidence="1" id="KW-1133">Transmembrane helix</keyword>
<dbReference type="Pfam" id="PF13637">
    <property type="entry name" value="Ank_4"/>
    <property type="match status" value="1"/>
</dbReference>
<dbReference type="AlphaFoldDB" id="A0A3R7JTA1"/>
<dbReference type="Pfam" id="PF12796">
    <property type="entry name" value="Ank_2"/>
    <property type="match status" value="2"/>
</dbReference>
<sequence>MVLTAARLVCTQRDGTSELSHVWGTMNQYLDYSHVWTLERAAAQGMKYLVQHLALSASKKPNDDNNSLVMDFAASNGHLDILTWLHDTEQLDGCSTRAMDDAAKNGHLPIVQWLHKHRSEGCTTKAMDYAASSGHVPVIQWLHQHRTEGCTTRAMDLAAQNGHLHVLQWLHANRGEGCTTSAMNYASTEGHLQILRWLCETRKEECSASAMVNAARGGHLHVLEYLGEHFPELFESAGPKMMHAAIANGQAAVLTWLIAALPMKSLKCEEAAGSWMDVASEYGQVGVLQWFHNHATALPMSVDGHLPACTAEAIEKAARNGHSDVLVYLYENDLVSLTVESDAMKALVAAVQGGHRNCVEWLVTHFRELYGQSSSSSTVAMDAAASVGHVDILQYLRDEPTTCAWQTSSKAVCEAARQGFVDVLRWLHYDRYDHVEGELSVEEETDDDQDEASNSRWTPMALELAATNGHLPVVQWLTEHHHEVCGSFEAFNAAAYMDYLEVAQFLYSDVRGSCSLEQALEHAEEEKSPLSSLANWDGVYFSHIALHGYDYEHFHAFFPLYPLLARWFGLLLPLDPTSAVLFSGFIISNASFVLAALFLYRLGCIVLKDEVVARRAAYLFCIAPSSIFMSAVYSESLMCLLSFSGMYYLARHAHASKPHRNFKDLVYCALLFGAASATRSNGILLSSMYMFIQSEYWNVGLFRYYEWKQLPNFVLATPIIALSWHALQGYFRVDRALSYPYACDQDRGRDSVDCFGYGRCS</sequence>
<dbReference type="Pfam" id="PF04188">
    <property type="entry name" value="Mannosyl_trans2"/>
    <property type="match status" value="2"/>
</dbReference>
<accession>A0A3R7JTA1</accession>
<evidence type="ECO:0000313" key="2">
    <source>
        <dbReference type="EMBL" id="RLN79041.1"/>
    </source>
</evidence>
<evidence type="ECO:0000313" key="3">
    <source>
        <dbReference type="Proteomes" id="UP000285624"/>
    </source>
</evidence>
<feature type="transmembrane region" description="Helical" evidence="1">
    <location>
        <begin position="616"/>
        <end position="644"/>
    </location>
</feature>
<feature type="transmembrane region" description="Helical" evidence="1">
    <location>
        <begin position="579"/>
        <end position="600"/>
    </location>
</feature>
<evidence type="ECO:0000256" key="1">
    <source>
        <dbReference type="SAM" id="Phobius"/>
    </source>
</evidence>
<reference evidence="2 3" key="1">
    <citation type="journal article" date="2019" name="Mol. Plant Pathol.">
        <title>Genome sequencing of oomycete isolates from Chile supports the New Zealand origin of Phytophthora kernoviae and makes available the first Nothophytophthora sp. genome.</title>
        <authorList>
            <person name="Studholme D.J."/>
            <person name="Panda P."/>
            <person name="Sanfuentes Von Stowasser E."/>
            <person name="Gonzalez M."/>
            <person name="Hill R."/>
            <person name="Sambles C."/>
            <person name="Grant M."/>
            <person name="Williams N.M."/>
            <person name="McDougal R.L."/>
        </authorList>
    </citation>
    <scope>NUCLEOTIDE SEQUENCE [LARGE SCALE GENOMIC DNA]</scope>
    <source>
        <strain evidence="2">Chile4</strain>
    </source>
</reference>
<dbReference type="InterPro" id="IPR002110">
    <property type="entry name" value="Ankyrin_rpt"/>
</dbReference>
<dbReference type="GO" id="GO:0000009">
    <property type="term" value="F:alpha-1,6-mannosyltransferase activity"/>
    <property type="evidence" value="ECO:0007669"/>
    <property type="project" value="InterPro"/>
</dbReference>
<dbReference type="InterPro" id="IPR036770">
    <property type="entry name" value="Ankyrin_rpt-contain_sf"/>
</dbReference>
<proteinExistence type="predicted"/>
<name>A0A3R7JTA1_9STRA</name>
<dbReference type="GO" id="GO:0016020">
    <property type="term" value="C:membrane"/>
    <property type="evidence" value="ECO:0007669"/>
    <property type="project" value="GOC"/>
</dbReference>
<dbReference type="Proteomes" id="UP000285624">
    <property type="component" value="Unassembled WGS sequence"/>
</dbReference>
<organism evidence="2 3">
    <name type="scientific">Phytophthora kernoviae</name>
    <dbReference type="NCBI Taxonomy" id="325452"/>
    <lineage>
        <taxon>Eukaryota</taxon>
        <taxon>Sar</taxon>
        <taxon>Stramenopiles</taxon>
        <taxon>Oomycota</taxon>
        <taxon>Peronosporomycetes</taxon>
        <taxon>Peronosporales</taxon>
        <taxon>Peronosporaceae</taxon>
        <taxon>Phytophthora</taxon>
    </lineage>
</organism>
<keyword evidence="1" id="KW-0812">Transmembrane</keyword>
<dbReference type="STRING" id="325452.A0A3R7JTA1"/>
<gene>
    <name evidence="2" type="ORF">BBO99_00005551</name>
</gene>
<dbReference type="InterPro" id="IPR007315">
    <property type="entry name" value="PIG-V/Gpi18"/>
</dbReference>
<dbReference type="UniPathway" id="UPA00196"/>
<dbReference type="Gene3D" id="1.25.40.20">
    <property type="entry name" value="Ankyrin repeat-containing domain"/>
    <property type="match status" value="4"/>
</dbReference>
<comment type="caution">
    <text evidence="2">The sequence shown here is derived from an EMBL/GenBank/DDBJ whole genome shotgun (WGS) entry which is preliminary data.</text>
</comment>
<dbReference type="SUPFAM" id="SSF48403">
    <property type="entry name" value="Ankyrin repeat"/>
    <property type="match status" value="2"/>
</dbReference>
<protein>
    <submittedName>
        <fullName evidence="2">Uncharacterized protein</fullName>
    </submittedName>
</protein>
<keyword evidence="3" id="KW-1185">Reference proteome</keyword>
<dbReference type="EMBL" id="MBDN02000163">
    <property type="protein sequence ID" value="RLN79041.1"/>
    <property type="molecule type" value="Genomic_DNA"/>
</dbReference>
<dbReference type="GO" id="GO:0004376">
    <property type="term" value="F:GPI mannosyltransferase activity"/>
    <property type="evidence" value="ECO:0007669"/>
    <property type="project" value="InterPro"/>
</dbReference>
<dbReference type="PANTHER" id="PTHR46586">
    <property type="entry name" value="ANKYRIN REPEAT-CONTAINING PROTEIN"/>
    <property type="match status" value="1"/>
</dbReference>
<dbReference type="PANTHER" id="PTHR46586:SF3">
    <property type="entry name" value="ANKYRIN REPEAT-CONTAINING PROTEIN"/>
    <property type="match status" value="1"/>
</dbReference>
<dbReference type="InterPro" id="IPR052050">
    <property type="entry name" value="SecEffector_AnkRepeat"/>
</dbReference>
<keyword evidence="1" id="KW-0472">Membrane</keyword>